<keyword evidence="3" id="KW-1185">Reference proteome</keyword>
<feature type="compositionally biased region" description="Basic and acidic residues" evidence="1">
    <location>
        <begin position="375"/>
        <end position="425"/>
    </location>
</feature>
<dbReference type="OrthoDB" id="2535969at2759"/>
<dbReference type="EMBL" id="FMSP01000018">
    <property type="protein sequence ID" value="SCV73390.1"/>
    <property type="molecule type" value="Genomic_DNA"/>
</dbReference>
<protein>
    <submittedName>
        <fullName evidence="2">BQ2448_7316 protein</fullName>
    </submittedName>
</protein>
<name>A0A238FHV1_9BASI</name>
<feature type="compositionally biased region" description="Low complexity" evidence="1">
    <location>
        <begin position="359"/>
        <end position="371"/>
    </location>
</feature>
<evidence type="ECO:0000313" key="2">
    <source>
        <dbReference type="EMBL" id="SCV73390.1"/>
    </source>
</evidence>
<feature type="compositionally biased region" description="Basic and acidic residues" evidence="1">
    <location>
        <begin position="26"/>
        <end position="53"/>
    </location>
</feature>
<sequence>MAATTSVLGTPAMVTTTSSPPLVAPLHERNDSSTRADDPLSHDGHKPAGDRTLGDIGIPSPTTFEDPIQERARADKGKGKGKSRASYEEQVQWYHQEVDQSDQEQDQQSSEQQRQDEEEQIREEERRIAENLAKWSSTEAQRRAAARRAQTVHVLPPAPPLPSPSELVRRSSALIRSSSKRVSRVLGPPSSELDDVSVQDIELHEDDPRSKRRGLSQRLNSFDENFGSEDFDPARKTSSSKTEKVGNGYSNPFDTPPASPIMTTKRPSRIRTTPQRGSRFIEDLPRSAMSVGSPLATAFSPGSQEESQDDRTPRPSIDSPLLERRTRLPFTEEGIEGIDDDPTPRKPRPIRNPFDDDAAALQPAAPISSSSRDQSPLDRPYRDEPDSTAYEERIYSSGDRRQLMKFSSSDDHDPNDHPSGRGWDVLERQRRTRAEFGFMDWLLCGCCLGHEADEDEDEQTGRTNPME</sequence>
<feature type="compositionally biased region" description="Polar residues" evidence="1">
    <location>
        <begin position="1"/>
        <end position="20"/>
    </location>
</feature>
<evidence type="ECO:0000313" key="3">
    <source>
        <dbReference type="Proteomes" id="UP000198372"/>
    </source>
</evidence>
<proteinExistence type="predicted"/>
<dbReference type="Proteomes" id="UP000198372">
    <property type="component" value="Unassembled WGS sequence"/>
</dbReference>
<dbReference type="AlphaFoldDB" id="A0A238FHV1"/>
<gene>
    <name evidence="2" type="ORF">BQ2448_7316</name>
</gene>
<accession>A0A238FHV1</accession>
<evidence type="ECO:0000256" key="1">
    <source>
        <dbReference type="SAM" id="MobiDB-lite"/>
    </source>
</evidence>
<organism evidence="2 3">
    <name type="scientific">Microbotryum intermedium</name>
    <dbReference type="NCBI Taxonomy" id="269621"/>
    <lineage>
        <taxon>Eukaryota</taxon>
        <taxon>Fungi</taxon>
        <taxon>Dikarya</taxon>
        <taxon>Basidiomycota</taxon>
        <taxon>Pucciniomycotina</taxon>
        <taxon>Microbotryomycetes</taxon>
        <taxon>Microbotryales</taxon>
        <taxon>Microbotryaceae</taxon>
        <taxon>Microbotryum</taxon>
    </lineage>
</organism>
<feature type="region of interest" description="Disordered" evidence="1">
    <location>
        <begin position="1"/>
        <end position="425"/>
    </location>
</feature>
<reference evidence="3" key="1">
    <citation type="submission" date="2016-09" db="EMBL/GenBank/DDBJ databases">
        <authorList>
            <person name="Jeantristanb JTB J.-T."/>
            <person name="Ricardo R."/>
        </authorList>
    </citation>
    <scope>NUCLEOTIDE SEQUENCE [LARGE SCALE GENOMIC DNA]</scope>
</reference>
<feature type="compositionally biased region" description="Basic and acidic residues" evidence="1">
    <location>
        <begin position="68"/>
        <end position="78"/>
    </location>
</feature>